<sequence length="333" mass="36861">MNNDDNLSRVESHHQAPKLKKKRHIVRNVILGILAVLIILTGVFAATAFHNLKSTTNKMYQGSGTNDSRNASSLLAQKKPVSILILGTDTGALGRNYKGRTDTMMIMTLNPKKHQTTLVSIPRDMEVNFPDFPQYSPAKINSAYTYGGVKEAIKTVENHFNIPIDYYVLINMGGLEKAINDVGGITVTSPLTFSYGGSSFTKGQAEHMNGKTALNFARMRHQDPMGDYGRQERQRLVITALMKKSISPSTVLNKDFLDSISAQVRTDLTLSDMKKLAFSYRGTSKNVESTYAQGSNQTLDGIDFQVVSVQERQHISDIIRKSLGLKPSTIQTE</sequence>
<reference evidence="5" key="1">
    <citation type="submission" date="2016-03" db="EMBL/GenBank/DDBJ databases">
        <authorList>
            <person name="Johnson T.J."/>
            <person name="Youmans B."/>
            <person name="Case K."/>
            <person name="Noll S."/>
        </authorList>
    </citation>
    <scope>NUCLEOTIDE SEQUENCE [LARGE SCALE GENOMIC DNA]</scope>
    <source>
        <strain evidence="5">UMNLAv8</strain>
    </source>
</reference>
<dbReference type="PANTHER" id="PTHR33392">
    <property type="entry name" value="POLYISOPRENYL-TEICHOIC ACID--PEPTIDOGLYCAN TEICHOIC ACID TRANSFERASE TAGU"/>
    <property type="match status" value="1"/>
</dbReference>
<dbReference type="InterPro" id="IPR050922">
    <property type="entry name" value="LytR/CpsA/Psr_CW_biosynth"/>
</dbReference>
<dbReference type="RefSeq" id="WP_064208263.1">
    <property type="nucleotide sequence ID" value="NZ_LVKC01000009.1"/>
</dbReference>
<evidence type="ECO:0000313" key="5">
    <source>
        <dbReference type="Proteomes" id="UP000078520"/>
    </source>
</evidence>
<gene>
    <name evidence="4" type="ORF">A3O14_05870</name>
</gene>
<name>A0A179CSP3_9LACO</name>
<evidence type="ECO:0000256" key="2">
    <source>
        <dbReference type="SAM" id="Phobius"/>
    </source>
</evidence>
<protein>
    <submittedName>
        <fullName evidence="4">Transcriptional regulator</fullName>
    </submittedName>
</protein>
<evidence type="ECO:0000256" key="1">
    <source>
        <dbReference type="ARBA" id="ARBA00006068"/>
    </source>
</evidence>
<proteinExistence type="inferred from homology"/>
<keyword evidence="2" id="KW-0472">Membrane</keyword>
<feature type="transmembrane region" description="Helical" evidence="2">
    <location>
        <begin position="29"/>
        <end position="49"/>
    </location>
</feature>
<dbReference type="EMBL" id="LVKI01000027">
    <property type="protein sequence ID" value="OAQ07637.1"/>
    <property type="molecule type" value="Genomic_DNA"/>
</dbReference>
<accession>A0A179CSP3</accession>
<feature type="domain" description="Cell envelope-related transcriptional attenuator" evidence="3">
    <location>
        <begin position="100"/>
        <end position="245"/>
    </location>
</feature>
<dbReference type="Proteomes" id="UP000078520">
    <property type="component" value="Unassembled WGS sequence"/>
</dbReference>
<dbReference type="AlphaFoldDB" id="A0A179CSP3"/>
<dbReference type="NCBIfam" id="TIGR00350">
    <property type="entry name" value="lytR_cpsA_psr"/>
    <property type="match status" value="1"/>
</dbReference>
<comment type="similarity">
    <text evidence="1">Belongs to the LytR/CpsA/Psr (LCP) family.</text>
</comment>
<dbReference type="PANTHER" id="PTHR33392:SF6">
    <property type="entry name" value="POLYISOPRENYL-TEICHOIC ACID--PEPTIDOGLYCAN TEICHOIC ACID TRANSFERASE TAGU"/>
    <property type="match status" value="1"/>
</dbReference>
<evidence type="ECO:0000259" key="3">
    <source>
        <dbReference type="Pfam" id="PF03816"/>
    </source>
</evidence>
<dbReference type="Gene3D" id="3.40.630.190">
    <property type="entry name" value="LCP protein"/>
    <property type="match status" value="1"/>
</dbReference>
<dbReference type="InterPro" id="IPR004474">
    <property type="entry name" value="LytR_CpsA_psr"/>
</dbReference>
<dbReference type="OrthoDB" id="27330at2"/>
<evidence type="ECO:0000313" key="4">
    <source>
        <dbReference type="EMBL" id="OAQ07637.1"/>
    </source>
</evidence>
<organism evidence="4 5">
    <name type="scientific">Ligilactobacillus aviarius</name>
    <dbReference type="NCBI Taxonomy" id="1606"/>
    <lineage>
        <taxon>Bacteria</taxon>
        <taxon>Bacillati</taxon>
        <taxon>Bacillota</taxon>
        <taxon>Bacilli</taxon>
        <taxon>Lactobacillales</taxon>
        <taxon>Lactobacillaceae</taxon>
        <taxon>Ligilactobacillus</taxon>
    </lineage>
</organism>
<keyword evidence="2" id="KW-1133">Transmembrane helix</keyword>
<comment type="caution">
    <text evidence="4">The sequence shown here is derived from an EMBL/GenBank/DDBJ whole genome shotgun (WGS) entry which is preliminary data.</text>
</comment>
<keyword evidence="2" id="KW-0812">Transmembrane</keyword>
<dbReference type="Pfam" id="PF03816">
    <property type="entry name" value="LytR_cpsA_psr"/>
    <property type="match status" value="1"/>
</dbReference>